<evidence type="ECO:0000256" key="1">
    <source>
        <dbReference type="SAM" id="Coils"/>
    </source>
</evidence>
<feature type="coiled-coil region" evidence="1">
    <location>
        <begin position="33"/>
        <end position="60"/>
    </location>
</feature>
<evidence type="ECO:0000313" key="2">
    <source>
        <dbReference type="EMBL" id="EDW83796.1"/>
    </source>
</evidence>
<dbReference type="HOGENOM" id="CLU_940958_0_0_1"/>
<reference evidence="2 3" key="1">
    <citation type="journal article" date="2007" name="Nature">
        <title>Evolution of genes and genomes on the Drosophila phylogeny.</title>
        <authorList>
            <consortium name="Drosophila 12 Genomes Consortium"/>
            <person name="Clark A.G."/>
            <person name="Eisen M.B."/>
            <person name="Smith D.R."/>
            <person name="Bergman C.M."/>
            <person name="Oliver B."/>
            <person name="Markow T.A."/>
            <person name="Kaufman T.C."/>
            <person name="Kellis M."/>
            <person name="Gelbart W."/>
            <person name="Iyer V.N."/>
            <person name="Pollard D.A."/>
            <person name="Sackton T.B."/>
            <person name="Larracuente A.M."/>
            <person name="Singh N.D."/>
            <person name="Abad J.P."/>
            <person name="Abt D.N."/>
            <person name="Adryan B."/>
            <person name="Aguade M."/>
            <person name="Akashi H."/>
            <person name="Anderson W.W."/>
            <person name="Aquadro C.F."/>
            <person name="Ardell D.H."/>
            <person name="Arguello R."/>
            <person name="Artieri C.G."/>
            <person name="Barbash D.A."/>
            <person name="Barker D."/>
            <person name="Barsanti P."/>
            <person name="Batterham P."/>
            <person name="Batzoglou S."/>
            <person name="Begun D."/>
            <person name="Bhutkar A."/>
            <person name="Blanco E."/>
            <person name="Bosak S.A."/>
            <person name="Bradley R.K."/>
            <person name="Brand A.D."/>
            <person name="Brent M.R."/>
            <person name="Brooks A.N."/>
            <person name="Brown R.H."/>
            <person name="Butlin R.K."/>
            <person name="Caggese C."/>
            <person name="Calvi B.R."/>
            <person name="Bernardo de Carvalho A."/>
            <person name="Caspi A."/>
            <person name="Castrezana S."/>
            <person name="Celniker S.E."/>
            <person name="Chang J.L."/>
            <person name="Chapple C."/>
            <person name="Chatterji S."/>
            <person name="Chinwalla A."/>
            <person name="Civetta A."/>
            <person name="Clifton S.W."/>
            <person name="Comeron J.M."/>
            <person name="Costello J.C."/>
            <person name="Coyne J.A."/>
            <person name="Daub J."/>
            <person name="David R.G."/>
            <person name="Delcher A.L."/>
            <person name="Delehaunty K."/>
            <person name="Do C.B."/>
            <person name="Ebling H."/>
            <person name="Edwards K."/>
            <person name="Eickbush T."/>
            <person name="Evans J.D."/>
            <person name="Filipski A."/>
            <person name="Findeiss S."/>
            <person name="Freyhult E."/>
            <person name="Fulton L."/>
            <person name="Fulton R."/>
            <person name="Garcia A.C."/>
            <person name="Gardiner A."/>
            <person name="Garfield D.A."/>
            <person name="Garvin B.E."/>
            <person name="Gibson G."/>
            <person name="Gilbert D."/>
            <person name="Gnerre S."/>
            <person name="Godfrey J."/>
            <person name="Good R."/>
            <person name="Gotea V."/>
            <person name="Gravely B."/>
            <person name="Greenberg A.J."/>
            <person name="Griffiths-Jones S."/>
            <person name="Gross S."/>
            <person name="Guigo R."/>
            <person name="Gustafson E.A."/>
            <person name="Haerty W."/>
            <person name="Hahn M.W."/>
            <person name="Halligan D.L."/>
            <person name="Halpern A.L."/>
            <person name="Halter G.M."/>
            <person name="Han M.V."/>
            <person name="Heger A."/>
            <person name="Hillier L."/>
            <person name="Hinrichs A.S."/>
            <person name="Holmes I."/>
            <person name="Hoskins R.A."/>
            <person name="Hubisz M.J."/>
            <person name="Hultmark D."/>
            <person name="Huntley M.A."/>
            <person name="Jaffe D.B."/>
            <person name="Jagadeeshan S."/>
            <person name="Jeck W.R."/>
            <person name="Johnson J."/>
            <person name="Jones C.D."/>
            <person name="Jordan W.C."/>
            <person name="Karpen G.H."/>
            <person name="Kataoka E."/>
            <person name="Keightley P.D."/>
            <person name="Kheradpour P."/>
            <person name="Kirkness E.F."/>
            <person name="Koerich L.B."/>
            <person name="Kristiansen K."/>
            <person name="Kudrna D."/>
            <person name="Kulathinal R.J."/>
            <person name="Kumar S."/>
            <person name="Kwok R."/>
            <person name="Lander E."/>
            <person name="Langley C.H."/>
            <person name="Lapoint R."/>
            <person name="Lazzaro B.P."/>
            <person name="Lee S.J."/>
            <person name="Levesque L."/>
            <person name="Li R."/>
            <person name="Lin C.F."/>
            <person name="Lin M.F."/>
            <person name="Lindblad-Toh K."/>
            <person name="Llopart A."/>
            <person name="Long M."/>
            <person name="Low L."/>
            <person name="Lozovsky E."/>
            <person name="Lu J."/>
            <person name="Luo M."/>
            <person name="Machado C.A."/>
            <person name="Makalowski W."/>
            <person name="Marzo M."/>
            <person name="Matsuda M."/>
            <person name="Matzkin L."/>
            <person name="McAllister B."/>
            <person name="McBride C.S."/>
            <person name="McKernan B."/>
            <person name="McKernan K."/>
            <person name="Mendez-Lago M."/>
            <person name="Minx P."/>
            <person name="Mollenhauer M.U."/>
            <person name="Montooth K."/>
            <person name="Mount S.M."/>
            <person name="Mu X."/>
            <person name="Myers E."/>
            <person name="Negre B."/>
            <person name="Newfeld S."/>
            <person name="Nielsen R."/>
            <person name="Noor M.A."/>
            <person name="O'Grady P."/>
            <person name="Pachter L."/>
            <person name="Papaceit M."/>
            <person name="Parisi M.J."/>
            <person name="Parisi M."/>
            <person name="Parts L."/>
            <person name="Pedersen J.S."/>
            <person name="Pesole G."/>
            <person name="Phillippy A.M."/>
            <person name="Ponting C.P."/>
            <person name="Pop M."/>
            <person name="Porcelli D."/>
            <person name="Powell J.R."/>
            <person name="Prohaska S."/>
            <person name="Pruitt K."/>
            <person name="Puig M."/>
            <person name="Quesneville H."/>
            <person name="Ram K.R."/>
            <person name="Rand D."/>
            <person name="Rasmussen M.D."/>
            <person name="Reed L.K."/>
            <person name="Reenan R."/>
            <person name="Reily A."/>
            <person name="Remington K.A."/>
            <person name="Rieger T.T."/>
            <person name="Ritchie M.G."/>
            <person name="Robin C."/>
            <person name="Rogers Y.H."/>
            <person name="Rohde C."/>
            <person name="Rozas J."/>
            <person name="Rubenfield M.J."/>
            <person name="Ruiz A."/>
            <person name="Russo S."/>
            <person name="Salzberg S.L."/>
            <person name="Sanchez-Gracia A."/>
            <person name="Saranga D.J."/>
            <person name="Sato H."/>
            <person name="Schaeffer S.W."/>
            <person name="Schatz M.C."/>
            <person name="Schlenke T."/>
            <person name="Schwartz R."/>
            <person name="Segarra C."/>
            <person name="Singh R.S."/>
            <person name="Sirot L."/>
            <person name="Sirota M."/>
            <person name="Sisneros N.B."/>
            <person name="Smith C.D."/>
            <person name="Smith T.F."/>
            <person name="Spieth J."/>
            <person name="Stage D.E."/>
            <person name="Stark A."/>
            <person name="Stephan W."/>
            <person name="Strausberg R.L."/>
            <person name="Strempel S."/>
            <person name="Sturgill D."/>
            <person name="Sutton G."/>
            <person name="Sutton G.G."/>
            <person name="Tao W."/>
            <person name="Teichmann S."/>
            <person name="Tobari Y.N."/>
            <person name="Tomimura Y."/>
            <person name="Tsolas J.M."/>
            <person name="Valente V.L."/>
            <person name="Venter E."/>
            <person name="Venter J.C."/>
            <person name="Vicario S."/>
            <person name="Vieira F.G."/>
            <person name="Vilella A.J."/>
            <person name="Villasante A."/>
            <person name="Walenz B."/>
            <person name="Wang J."/>
            <person name="Wasserman M."/>
            <person name="Watts T."/>
            <person name="Wilson D."/>
            <person name="Wilson R.K."/>
            <person name="Wing R.A."/>
            <person name="Wolfner M.F."/>
            <person name="Wong A."/>
            <person name="Wong G.K."/>
            <person name="Wu C.I."/>
            <person name="Wu G."/>
            <person name="Yamamoto D."/>
            <person name="Yang H.P."/>
            <person name="Yang S.P."/>
            <person name="Yorke J.A."/>
            <person name="Yoshida K."/>
            <person name="Zdobnov E."/>
            <person name="Zhang P."/>
            <person name="Zhang Y."/>
            <person name="Zimin A.V."/>
            <person name="Baldwin J."/>
            <person name="Abdouelleil A."/>
            <person name="Abdulkadir J."/>
            <person name="Abebe A."/>
            <person name="Abera B."/>
            <person name="Abreu J."/>
            <person name="Acer S.C."/>
            <person name="Aftuck L."/>
            <person name="Alexander A."/>
            <person name="An P."/>
            <person name="Anderson E."/>
            <person name="Anderson S."/>
            <person name="Arachi H."/>
            <person name="Azer M."/>
            <person name="Bachantsang P."/>
            <person name="Barry A."/>
            <person name="Bayul T."/>
            <person name="Berlin A."/>
            <person name="Bessette D."/>
            <person name="Bloom T."/>
            <person name="Blye J."/>
            <person name="Boguslavskiy L."/>
            <person name="Bonnet C."/>
            <person name="Boukhgalter B."/>
            <person name="Bourzgui I."/>
            <person name="Brown A."/>
            <person name="Cahill P."/>
            <person name="Channer S."/>
            <person name="Cheshatsang Y."/>
            <person name="Chuda L."/>
            <person name="Citroen M."/>
            <person name="Collymore A."/>
            <person name="Cooke P."/>
            <person name="Costello M."/>
            <person name="D'Aco K."/>
            <person name="Daza R."/>
            <person name="De Haan G."/>
            <person name="DeGray S."/>
            <person name="DeMaso C."/>
            <person name="Dhargay N."/>
            <person name="Dooley K."/>
            <person name="Dooley E."/>
            <person name="Doricent M."/>
            <person name="Dorje P."/>
            <person name="Dorjee K."/>
            <person name="Dupes A."/>
            <person name="Elong R."/>
            <person name="Falk J."/>
            <person name="Farina A."/>
            <person name="Faro S."/>
            <person name="Ferguson D."/>
            <person name="Fisher S."/>
            <person name="Foley C.D."/>
            <person name="Franke A."/>
            <person name="Friedrich D."/>
            <person name="Gadbois L."/>
            <person name="Gearin G."/>
            <person name="Gearin C.R."/>
            <person name="Giannoukos G."/>
            <person name="Goode T."/>
            <person name="Graham J."/>
            <person name="Grandbois E."/>
            <person name="Grewal S."/>
            <person name="Gyaltsen K."/>
            <person name="Hafez N."/>
            <person name="Hagos B."/>
            <person name="Hall J."/>
            <person name="Henson C."/>
            <person name="Hollinger A."/>
            <person name="Honan T."/>
            <person name="Huard M.D."/>
            <person name="Hughes L."/>
            <person name="Hurhula B."/>
            <person name="Husby M.E."/>
            <person name="Kamat A."/>
            <person name="Kanga B."/>
            <person name="Kashin S."/>
            <person name="Khazanovich D."/>
            <person name="Kisner P."/>
            <person name="Lance K."/>
            <person name="Lara M."/>
            <person name="Lee W."/>
            <person name="Lennon N."/>
            <person name="Letendre F."/>
            <person name="LeVine R."/>
            <person name="Lipovsky A."/>
            <person name="Liu X."/>
            <person name="Liu J."/>
            <person name="Liu S."/>
            <person name="Lokyitsang T."/>
            <person name="Lokyitsang Y."/>
            <person name="Lubonja R."/>
            <person name="Lui A."/>
            <person name="MacDonald P."/>
            <person name="Magnisalis V."/>
            <person name="Maru K."/>
            <person name="Matthews C."/>
            <person name="McCusker W."/>
            <person name="McDonough S."/>
            <person name="Mehta T."/>
            <person name="Meldrim J."/>
            <person name="Meneus L."/>
            <person name="Mihai O."/>
            <person name="Mihalev A."/>
            <person name="Mihova T."/>
            <person name="Mittelman R."/>
            <person name="Mlenga V."/>
            <person name="Montmayeur A."/>
            <person name="Mulrain L."/>
            <person name="Navidi A."/>
            <person name="Naylor J."/>
            <person name="Negash T."/>
            <person name="Nguyen T."/>
            <person name="Nguyen N."/>
            <person name="Nicol R."/>
            <person name="Norbu C."/>
            <person name="Norbu N."/>
            <person name="Novod N."/>
            <person name="O'Neill B."/>
            <person name="Osman S."/>
            <person name="Markiewicz E."/>
            <person name="Oyono O.L."/>
            <person name="Patti C."/>
            <person name="Phunkhang P."/>
            <person name="Pierre F."/>
            <person name="Priest M."/>
            <person name="Raghuraman S."/>
            <person name="Rege F."/>
            <person name="Reyes R."/>
            <person name="Rise C."/>
            <person name="Rogov P."/>
            <person name="Ross K."/>
            <person name="Ryan E."/>
            <person name="Settipalli S."/>
            <person name="Shea T."/>
            <person name="Sherpa N."/>
            <person name="Shi L."/>
            <person name="Shih D."/>
            <person name="Sparrow T."/>
            <person name="Spaulding J."/>
            <person name="Stalker J."/>
            <person name="Stange-Thomann N."/>
            <person name="Stavropoulos S."/>
            <person name="Stone C."/>
            <person name="Strader C."/>
            <person name="Tesfaye S."/>
            <person name="Thomson T."/>
            <person name="Thoulutsang Y."/>
            <person name="Thoulutsang D."/>
            <person name="Topham K."/>
            <person name="Topping I."/>
            <person name="Tsamla T."/>
            <person name="Vassiliev H."/>
            <person name="Vo A."/>
            <person name="Wangchuk T."/>
            <person name="Wangdi T."/>
            <person name="Weiand M."/>
            <person name="Wilkinson J."/>
            <person name="Wilson A."/>
            <person name="Yadav S."/>
            <person name="Young G."/>
            <person name="Yu Q."/>
            <person name="Zembek L."/>
            <person name="Zhong D."/>
            <person name="Zimmer A."/>
            <person name="Zwirko Z."/>
            <person name="Jaffe D.B."/>
            <person name="Alvarez P."/>
            <person name="Brockman W."/>
            <person name="Butler J."/>
            <person name="Chin C."/>
            <person name="Gnerre S."/>
            <person name="Grabherr M."/>
            <person name="Kleber M."/>
            <person name="Mauceli E."/>
            <person name="MacCallum I."/>
        </authorList>
    </citation>
    <scope>NUCLEOTIDE SEQUENCE [LARGE SCALE GENOMIC DNA]</scope>
    <source>
        <strain evidence="3">Tucson 14030-0811.24</strain>
    </source>
</reference>
<dbReference type="OrthoDB" id="7899985at2759"/>
<dbReference type="KEGG" id="dwi:6650537"/>
<dbReference type="InParanoid" id="B4NIT2"/>
<dbReference type="EMBL" id="CH964272">
    <property type="protein sequence ID" value="EDW83796.1"/>
    <property type="molecule type" value="Genomic_DNA"/>
</dbReference>
<keyword evidence="1" id="KW-0175">Coiled coil</keyword>
<dbReference type="OMA" id="KANQKCG"/>
<sequence length="304" mass="35162">MMKLVGCPDELPNPYRNCIKDMLNTLICNDNDVKRLNTELRNLQLELKSELNKVNKANLKCGHEKKKTQMPKLCESAEKLETFAKRIASLDEVKFHYSERCEELRKRRDNIIVYARQCLQAYNEEKCKFKGFHENTIDYIKRTATLSHDPEVIGRCEKDICQMQKRFTAEVANIKRSESVLLPFFQLIKQTDAASTCECSLKDYDWVPQGKNLESVNAAASDMKDQMGKVLVRAFAQLHMHMPQDPRSFIAGYLMNVDRNEQEMKEKLDIFQASEMSKEMSVPTFQCETTCPPSAKEDAFFLSV</sequence>
<evidence type="ECO:0000313" key="3">
    <source>
        <dbReference type="Proteomes" id="UP000007798"/>
    </source>
</evidence>
<dbReference type="AlphaFoldDB" id="B4NIT2"/>
<accession>B4NIT2</accession>
<name>B4NIT2_DROWI</name>
<dbReference type="PhylomeDB" id="B4NIT2"/>
<organism evidence="2 3">
    <name type="scientific">Drosophila willistoni</name>
    <name type="common">Fruit fly</name>
    <dbReference type="NCBI Taxonomy" id="7260"/>
    <lineage>
        <taxon>Eukaryota</taxon>
        <taxon>Metazoa</taxon>
        <taxon>Ecdysozoa</taxon>
        <taxon>Arthropoda</taxon>
        <taxon>Hexapoda</taxon>
        <taxon>Insecta</taxon>
        <taxon>Pterygota</taxon>
        <taxon>Neoptera</taxon>
        <taxon>Endopterygota</taxon>
        <taxon>Diptera</taxon>
        <taxon>Brachycera</taxon>
        <taxon>Muscomorpha</taxon>
        <taxon>Ephydroidea</taxon>
        <taxon>Drosophilidae</taxon>
        <taxon>Drosophila</taxon>
        <taxon>Sophophora</taxon>
    </lineage>
</organism>
<proteinExistence type="predicted"/>
<protein>
    <submittedName>
        <fullName evidence="2">Uncharacterized protein</fullName>
    </submittedName>
</protein>
<dbReference type="eggNOG" id="ENOG502TA7F">
    <property type="taxonomic scope" value="Eukaryota"/>
</dbReference>
<gene>
    <name evidence="2" type="primary">Dwil\GK13800</name>
    <name evidence="2" type="ORF">Dwil_GK13800</name>
</gene>
<keyword evidence="3" id="KW-1185">Reference proteome</keyword>
<dbReference type="Proteomes" id="UP000007798">
    <property type="component" value="Unassembled WGS sequence"/>
</dbReference>